<organism evidence="1 2">
    <name type="scientific">Achromobacter piechaudii ATCC 43553</name>
    <dbReference type="NCBI Taxonomy" id="742159"/>
    <lineage>
        <taxon>Bacteria</taxon>
        <taxon>Pseudomonadati</taxon>
        <taxon>Pseudomonadota</taxon>
        <taxon>Betaproteobacteria</taxon>
        <taxon>Burkholderiales</taxon>
        <taxon>Alcaligenaceae</taxon>
        <taxon>Achromobacter</taxon>
    </lineage>
</organism>
<dbReference type="HOGENOM" id="CLU_3245679_0_0_4"/>
<dbReference type="EMBL" id="ADMS01000023">
    <property type="protein sequence ID" value="EFF77622.1"/>
    <property type="molecule type" value="Genomic_DNA"/>
</dbReference>
<dbReference type="AlphaFoldDB" id="D4X6F4"/>
<proteinExistence type="predicted"/>
<evidence type="ECO:0000313" key="2">
    <source>
        <dbReference type="Proteomes" id="UP000004510"/>
    </source>
</evidence>
<dbReference type="Proteomes" id="UP000004510">
    <property type="component" value="Unassembled WGS sequence"/>
</dbReference>
<gene>
    <name evidence="1" type="ORF">HMPREF0004_1051</name>
</gene>
<comment type="caution">
    <text evidence="1">The sequence shown here is derived from an EMBL/GenBank/DDBJ whole genome shotgun (WGS) entry which is preliminary data.</text>
</comment>
<reference evidence="2" key="1">
    <citation type="submission" date="2010-03" db="EMBL/GenBank/DDBJ databases">
        <title>Complete sequence of Mobiluncus curtisii ATCC 43063.</title>
        <authorList>
            <person name="Muzny D."/>
            <person name="Qin X."/>
            <person name="Deng J."/>
            <person name="Jiang H."/>
            <person name="Liu Y."/>
            <person name="Qu J."/>
            <person name="Song X.-Z."/>
            <person name="Zhang L."/>
            <person name="Thornton R."/>
            <person name="Coyle M."/>
            <person name="Francisco L."/>
            <person name="Jackson L."/>
            <person name="Javaid M."/>
            <person name="Korchina V."/>
            <person name="Kovar C."/>
            <person name="Mata R."/>
            <person name="Mathew T."/>
            <person name="Ngo R."/>
            <person name="Nguyen L."/>
            <person name="Nguyen N."/>
            <person name="Okwuonu G."/>
            <person name="Ongeri F."/>
            <person name="Pham C."/>
            <person name="Simmons D."/>
            <person name="Wilczek-Boney K."/>
            <person name="Hale W."/>
            <person name="Jakkamsetti A."/>
            <person name="Pham P."/>
            <person name="Ruth R."/>
            <person name="San Lucas F."/>
            <person name="Warren J."/>
            <person name="Zhang J."/>
            <person name="Zhao Z."/>
            <person name="Zhou C."/>
            <person name="Zhu D."/>
            <person name="Lee S."/>
            <person name="Bess C."/>
            <person name="Blankenburg K."/>
            <person name="Forbes L."/>
            <person name="Fu Q."/>
            <person name="Gubbala S."/>
            <person name="Hirani K."/>
            <person name="Jayaseelan J.C."/>
            <person name="Lara F."/>
            <person name="Munidasa M."/>
            <person name="Palculict T."/>
            <person name="Patil S."/>
            <person name="Pu L.-L."/>
            <person name="Saada N."/>
            <person name="Tang L."/>
            <person name="Weissenberger G."/>
            <person name="Zhu Y."/>
            <person name="Hemphill L."/>
            <person name="Shang Y."/>
            <person name="Youmans B."/>
            <person name="Ayvaz T."/>
            <person name="Ross M."/>
            <person name="Santibanez J."/>
            <person name="Aqrawi P."/>
            <person name="Gross S."/>
            <person name="Joshi V."/>
            <person name="Fowler G."/>
            <person name="Nazareth L."/>
            <person name="Reid J."/>
            <person name="Worley K."/>
            <person name="Petrosino J."/>
            <person name="Highlander S."/>
            <person name="Gibbs R."/>
            <person name="Gibbs R."/>
        </authorList>
    </citation>
    <scope>NUCLEOTIDE SEQUENCE [LARGE SCALE GENOMIC DNA]</scope>
    <source>
        <strain evidence="2">ATCC 43553</strain>
    </source>
</reference>
<sequence>MPAIHRALTHGEDWLSVRPGPGGRPLLRNSTHTCMMHTAETS</sequence>
<name>D4X6F4_9BURK</name>
<dbReference type="PATRIC" id="fig|742159.3.peg.1923"/>
<evidence type="ECO:0000313" key="1">
    <source>
        <dbReference type="EMBL" id="EFF77622.1"/>
    </source>
</evidence>
<protein>
    <submittedName>
        <fullName evidence="1">Uncharacterized protein</fullName>
    </submittedName>
</protein>
<accession>D4X6F4</accession>